<dbReference type="CDD" id="cd21676">
    <property type="entry name" value="SMP_Mug190"/>
    <property type="match status" value="1"/>
</dbReference>
<keyword evidence="9" id="KW-0446">Lipid-binding</keyword>
<evidence type="ECO:0000256" key="1">
    <source>
        <dbReference type="ARBA" id="ARBA00004586"/>
    </source>
</evidence>
<dbReference type="Pfam" id="PF00168">
    <property type="entry name" value="C2"/>
    <property type="match status" value="2"/>
</dbReference>
<keyword evidence="2" id="KW-0813">Transport</keyword>
<dbReference type="SMART" id="SM00239">
    <property type="entry name" value="C2"/>
    <property type="match status" value="2"/>
</dbReference>
<dbReference type="AlphaFoldDB" id="A0A166UJK6"/>
<evidence type="ECO:0000313" key="16">
    <source>
        <dbReference type="Proteomes" id="UP000076532"/>
    </source>
</evidence>
<keyword evidence="10 12" id="KW-0472">Membrane</keyword>
<feature type="compositionally biased region" description="Polar residues" evidence="11">
    <location>
        <begin position="23"/>
        <end position="35"/>
    </location>
</feature>
<feature type="domain" description="C2" evidence="13">
    <location>
        <begin position="509"/>
        <end position="632"/>
    </location>
</feature>
<keyword evidence="16" id="KW-1185">Reference proteome</keyword>
<organism evidence="15 16">
    <name type="scientific">Athelia psychrophila</name>
    <dbReference type="NCBI Taxonomy" id="1759441"/>
    <lineage>
        <taxon>Eukaryota</taxon>
        <taxon>Fungi</taxon>
        <taxon>Dikarya</taxon>
        <taxon>Basidiomycota</taxon>
        <taxon>Agaricomycotina</taxon>
        <taxon>Agaricomycetes</taxon>
        <taxon>Agaricomycetidae</taxon>
        <taxon>Atheliales</taxon>
        <taxon>Atheliaceae</taxon>
        <taxon>Athelia</taxon>
    </lineage>
</organism>
<dbReference type="PROSITE" id="PS50004">
    <property type="entry name" value="C2"/>
    <property type="match status" value="2"/>
</dbReference>
<feature type="domain" description="C2" evidence="13">
    <location>
        <begin position="695"/>
        <end position="841"/>
    </location>
</feature>
<evidence type="ECO:0000256" key="8">
    <source>
        <dbReference type="ARBA" id="ARBA00023055"/>
    </source>
</evidence>
<dbReference type="InterPro" id="IPR035892">
    <property type="entry name" value="C2_domain_sf"/>
</dbReference>
<feature type="domain" description="SMP-LTD" evidence="14">
    <location>
        <begin position="260"/>
        <end position="511"/>
    </location>
</feature>
<feature type="region of interest" description="Disordered" evidence="11">
    <location>
        <begin position="1045"/>
        <end position="1118"/>
    </location>
</feature>
<evidence type="ECO:0000256" key="4">
    <source>
        <dbReference type="ARBA" id="ARBA00022692"/>
    </source>
</evidence>
<evidence type="ECO:0000256" key="12">
    <source>
        <dbReference type="SAM" id="Phobius"/>
    </source>
</evidence>
<keyword evidence="4 12" id="KW-0812">Transmembrane</keyword>
<name>A0A166UJK6_9AGAM</name>
<evidence type="ECO:0000256" key="2">
    <source>
        <dbReference type="ARBA" id="ARBA00022448"/>
    </source>
</evidence>
<dbReference type="Pfam" id="PF25669">
    <property type="entry name" value="SMP_MUG190-like"/>
    <property type="match status" value="1"/>
</dbReference>
<dbReference type="PROSITE" id="PS51847">
    <property type="entry name" value="SMP"/>
    <property type="match status" value="1"/>
</dbReference>
<dbReference type="OrthoDB" id="419768at2759"/>
<dbReference type="GO" id="GO:0006869">
    <property type="term" value="P:lipid transport"/>
    <property type="evidence" value="ECO:0007669"/>
    <property type="project" value="UniProtKB-KW"/>
</dbReference>
<dbReference type="InterPro" id="IPR037765">
    <property type="entry name" value="C2B_Tricalbin"/>
</dbReference>
<dbReference type="PANTHER" id="PTHR47348">
    <property type="entry name" value="MEIOTICALLY UP-REGULATED GENE 190 PROTEIN"/>
    <property type="match status" value="1"/>
</dbReference>
<dbReference type="Pfam" id="PF25331">
    <property type="entry name" value="C2_Mug190_3rd"/>
    <property type="match status" value="1"/>
</dbReference>
<keyword evidence="8" id="KW-0445">Lipid transport</keyword>
<comment type="subcellular location">
    <subcellularLocation>
        <location evidence="1">Endoplasmic reticulum membrane</location>
    </subcellularLocation>
</comment>
<dbReference type="InterPro" id="IPR031468">
    <property type="entry name" value="SMP_LBD"/>
</dbReference>
<evidence type="ECO:0000256" key="5">
    <source>
        <dbReference type="ARBA" id="ARBA00022737"/>
    </source>
</evidence>
<protein>
    <recommendedName>
        <fullName evidence="17">C2 domain-containing protein</fullName>
    </recommendedName>
</protein>
<dbReference type="InterPro" id="IPR057349">
    <property type="entry name" value="C2_Mug190_3rd"/>
</dbReference>
<evidence type="ECO:0000256" key="6">
    <source>
        <dbReference type="ARBA" id="ARBA00022824"/>
    </source>
</evidence>
<evidence type="ECO:0008006" key="17">
    <source>
        <dbReference type="Google" id="ProtNLM"/>
    </source>
</evidence>
<evidence type="ECO:0000256" key="10">
    <source>
        <dbReference type="ARBA" id="ARBA00023136"/>
    </source>
</evidence>
<dbReference type="EMBL" id="KV417488">
    <property type="protein sequence ID" value="KZP31751.1"/>
    <property type="molecule type" value="Genomic_DNA"/>
</dbReference>
<evidence type="ECO:0000259" key="13">
    <source>
        <dbReference type="PROSITE" id="PS50004"/>
    </source>
</evidence>
<gene>
    <name evidence="15" type="ORF">FIBSPDRAFT_813379</name>
</gene>
<feature type="compositionally biased region" description="Basic and acidic residues" evidence="11">
    <location>
        <begin position="114"/>
        <end position="125"/>
    </location>
</feature>
<dbReference type="PANTHER" id="PTHR47348:SF3">
    <property type="entry name" value="MEIOTICALLY UP-REGULATED GENE 190 PROTEIN"/>
    <property type="match status" value="1"/>
</dbReference>
<evidence type="ECO:0000313" key="15">
    <source>
        <dbReference type="EMBL" id="KZP31751.1"/>
    </source>
</evidence>
<feature type="compositionally biased region" description="Basic and acidic residues" evidence="11">
    <location>
        <begin position="1092"/>
        <end position="1104"/>
    </location>
</feature>
<feature type="compositionally biased region" description="Basic and acidic residues" evidence="11">
    <location>
        <begin position="1045"/>
        <end position="1068"/>
    </location>
</feature>
<proteinExistence type="predicted"/>
<accession>A0A166UJK6</accession>
<keyword evidence="6" id="KW-0256">Endoplasmic reticulum</keyword>
<feature type="region of interest" description="Disordered" evidence="11">
    <location>
        <begin position="1"/>
        <end position="156"/>
    </location>
</feature>
<dbReference type="CDD" id="cd04052">
    <property type="entry name" value="C2B_Tricalbin-like"/>
    <property type="match status" value="1"/>
</dbReference>
<evidence type="ECO:0000256" key="11">
    <source>
        <dbReference type="SAM" id="MobiDB-lite"/>
    </source>
</evidence>
<keyword evidence="5" id="KW-0677">Repeat</keyword>
<dbReference type="GO" id="GO:0008289">
    <property type="term" value="F:lipid binding"/>
    <property type="evidence" value="ECO:0007669"/>
    <property type="project" value="UniProtKB-KW"/>
</dbReference>
<evidence type="ECO:0000256" key="7">
    <source>
        <dbReference type="ARBA" id="ARBA00022989"/>
    </source>
</evidence>
<feature type="transmembrane region" description="Helical" evidence="12">
    <location>
        <begin position="190"/>
        <end position="212"/>
    </location>
</feature>
<dbReference type="Proteomes" id="UP000076532">
    <property type="component" value="Unassembled WGS sequence"/>
</dbReference>
<dbReference type="InterPro" id="IPR037767">
    <property type="entry name" value="C2A_Mug190-like"/>
</dbReference>
<feature type="compositionally biased region" description="Pro residues" evidence="11">
    <location>
        <begin position="40"/>
        <end position="60"/>
    </location>
</feature>
<feature type="compositionally biased region" description="Pro residues" evidence="11">
    <location>
        <begin position="141"/>
        <end position="151"/>
    </location>
</feature>
<dbReference type="SUPFAM" id="SSF49562">
    <property type="entry name" value="C2 domain (Calcium/lipid-binding domain, CaLB)"/>
    <property type="match status" value="2"/>
</dbReference>
<keyword evidence="7 12" id="KW-1133">Transmembrane helix</keyword>
<feature type="region of interest" description="Disordered" evidence="11">
    <location>
        <begin position="330"/>
        <end position="366"/>
    </location>
</feature>
<evidence type="ECO:0000256" key="3">
    <source>
        <dbReference type="ARBA" id="ARBA00022553"/>
    </source>
</evidence>
<feature type="compositionally biased region" description="Polar residues" evidence="11">
    <location>
        <begin position="342"/>
        <end position="352"/>
    </location>
</feature>
<sequence length="1118" mass="122710">MNHHFGEGYSGARPVPTVDGYLKQQQENSTDSINYDRSLPPTPAAVPSSNAPPPQEPPSNVPASQPPSTHTGTSDKERILAQSKKQTPLEQAQAKKRDGQLVDDPTTGGQVHLEPSKPPKDKETYGKQLDPANMDHAGPALTPPQVSPPPTERIAPHAATPSNILLQQFPPPVEPALLNNLTARLRQLEYGVLGGSVLVWVCCAFGNGFWVWLLRSTVLGAAALGIVIALHLVERQILRNLAEVRMHMERQRGEQHSPPTPESVEWLNGILATVWPLIPGDMFTGLTDTIEDVMQASLPKFVTAVRIADLGQGRNPLRIVAMRALPDQQGSRLKHGDDWIDQGQNPGTSAPQNGDGKDPQATQEESDAAKLAKDDAADQAGDFVNMEVSLAYVSVPKKAGQAIHADNAHLQLEFFVGLAGWARIPIRIWVEIGGIVATVRVRLQMVEQLPFVRNCTVTLMGTPYVDVSAVPLSRVLPNVLDLPLVSGFVQSSIAAACQMYQAPQSITMDLAQLLMGDGTKKDTRAIGVLQITVHHATSLAAADSNGKSDPYVVAAWSKFGKPLYSTRVMVADLNPVWEETFFLLVTADEVTSEERLSIQLWDSDARSADDVLGRVEVDLLEIMKASTEGKKVRRADKLRGFEESENMPGEVHWSYAFFRKVPLKSEMKDAADATRAGLNGEKAQPDMQPSAVDTPVEKQALDTPPDPAYPSGIFSIIVQNINNLENQNLIGAKGRNMKAIAGKPGQPTADDAELETHEDLPSSYCEIMINDDLVYRTRTKEMTSAPYFAAGTERFVRDYRSTVVRVAVRDARMREHDALLGVVTLPLGELFKTQSQVTRLFSLQDGVGFGRVNISLLFKAVDVQLPRELCGWETGTVEVLSDLRASGVGEAFAGQKVVLKTTDDVEKISGSAARADASDVVWDIAAKDGAEERRLPVYHRYASALVVEIGKNAMAVLWLQDVADGEVRDVELDIMRGEHMQQLEQCYISPHAKDNHAFEVIGKLRFKVRFDPGLDEDHEKLATDQQKQHSMDTYLAAEGMNAQIEKARSGRGDDDAKTPREKELERRDLHRRGRGVMQVKPMRTLKWMGDGFKSKTRDLKDKIKPGNSAPQPDVETEV</sequence>
<dbReference type="GO" id="GO:0005789">
    <property type="term" value="C:endoplasmic reticulum membrane"/>
    <property type="evidence" value="ECO:0007669"/>
    <property type="project" value="UniProtKB-SubCell"/>
</dbReference>
<dbReference type="Gene3D" id="2.60.40.150">
    <property type="entry name" value="C2 domain"/>
    <property type="match status" value="2"/>
</dbReference>
<evidence type="ECO:0000259" key="14">
    <source>
        <dbReference type="PROSITE" id="PS51847"/>
    </source>
</evidence>
<dbReference type="CDD" id="cd04041">
    <property type="entry name" value="C2A_fungal"/>
    <property type="match status" value="1"/>
</dbReference>
<dbReference type="GO" id="GO:0061817">
    <property type="term" value="P:endoplasmic reticulum-plasma membrane tethering"/>
    <property type="evidence" value="ECO:0007669"/>
    <property type="project" value="InterPro"/>
</dbReference>
<evidence type="ECO:0000256" key="9">
    <source>
        <dbReference type="ARBA" id="ARBA00023121"/>
    </source>
</evidence>
<dbReference type="InterPro" id="IPR000008">
    <property type="entry name" value="C2_dom"/>
</dbReference>
<keyword evidence="3" id="KW-0597">Phosphoprotein</keyword>
<reference evidence="15 16" key="1">
    <citation type="journal article" date="2016" name="Mol. Biol. Evol.">
        <title>Comparative Genomics of Early-Diverging Mushroom-Forming Fungi Provides Insights into the Origins of Lignocellulose Decay Capabilities.</title>
        <authorList>
            <person name="Nagy L.G."/>
            <person name="Riley R."/>
            <person name="Tritt A."/>
            <person name="Adam C."/>
            <person name="Daum C."/>
            <person name="Floudas D."/>
            <person name="Sun H."/>
            <person name="Yadav J.S."/>
            <person name="Pangilinan J."/>
            <person name="Larsson K.H."/>
            <person name="Matsuura K."/>
            <person name="Barry K."/>
            <person name="Labutti K."/>
            <person name="Kuo R."/>
            <person name="Ohm R.A."/>
            <person name="Bhattacharya S.S."/>
            <person name="Shirouzu T."/>
            <person name="Yoshinaga Y."/>
            <person name="Martin F.M."/>
            <person name="Grigoriev I.V."/>
            <person name="Hibbett D.S."/>
        </authorList>
    </citation>
    <scope>NUCLEOTIDE SEQUENCE [LARGE SCALE GENOMIC DNA]</scope>
    <source>
        <strain evidence="15 16">CBS 109695</strain>
    </source>
</reference>
<dbReference type="STRING" id="436010.A0A166UJK6"/>